<name>A0A2N7WEG9_9BURK</name>
<accession>A0A2N7WEG9</accession>
<dbReference type="AlphaFoldDB" id="A0A2N7WEG9"/>
<keyword evidence="2" id="KW-1185">Reference proteome</keyword>
<protein>
    <submittedName>
        <fullName evidence="1">Uncharacterized protein</fullName>
    </submittedName>
</protein>
<sequence>MSRFAQDLLELQRLCLGGSGALTQHLLREIACNLIAAGVADQRGGC</sequence>
<organism evidence="1 2">
    <name type="scientific">Trinickia soli</name>
    <dbReference type="NCBI Taxonomy" id="380675"/>
    <lineage>
        <taxon>Bacteria</taxon>
        <taxon>Pseudomonadati</taxon>
        <taxon>Pseudomonadota</taxon>
        <taxon>Betaproteobacteria</taxon>
        <taxon>Burkholderiales</taxon>
        <taxon>Burkholderiaceae</taxon>
        <taxon>Trinickia</taxon>
    </lineage>
</organism>
<dbReference type="EMBL" id="PNYB01000002">
    <property type="protein sequence ID" value="PMS27830.1"/>
    <property type="molecule type" value="Genomic_DNA"/>
</dbReference>
<evidence type="ECO:0000313" key="2">
    <source>
        <dbReference type="Proteomes" id="UP000235347"/>
    </source>
</evidence>
<evidence type="ECO:0000313" key="1">
    <source>
        <dbReference type="EMBL" id="PMS27830.1"/>
    </source>
</evidence>
<gene>
    <name evidence="1" type="ORF">C0Z19_04020</name>
</gene>
<proteinExistence type="predicted"/>
<dbReference type="Proteomes" id="UP000235347">
    <property type="component" value="Unassembled WGS sequence"/>
</dbReference>
<comment type="caution">
    <text evidence="1">The sequence shown here is derived from an EMBL/GenBank/DDBJ whole genome shotgun (WGS) entry which is preliminary data.</text>
</comment>
<reference evidence="1 2" key="1">
    <citation type="submission" date="2018-01" db="EMBL/GenBank/DDBJ databases">
        <title>Whole genome analyses suggest that Burkholderia sensu lato contains two further novel genera in the rhizoxinica-symbiotica group Mycetohabitans gen. nov., and Trinickia gen. nov.: implications for the evolution of diazotrophy and nodulation in the Burkholderiaceae.</title>
        <authorList>
            <person name="Estrada-de los Santos P."/>
            <person name="Palmer M."/>
            <person name="Chavez-Ramirez B."/>
            <person name="Beukes C."/>
            <person name="Steenkamp E.T."/>
            <person name="Hirsch A.M."/>
            <person name="Manyaka P."/>
            <person name="Maluk M."/>
            <person name="Lafos M."/>
            <person name="Crook M."/>
            <person name="Gross E."/>
            <person name="Simon M.F."/>
            <person name="Bueno dos Reis Junior F."/>
            <person name="Poole P.S."/>
            <person name="Venter S.N."/>
            <person name="James E.K."/>
        </authorList>
    </citation>
    <scope>NUCLEOTIDE SEQUENCE [LARGE SCALE GENOMIC DNA]</scope>
    <source>
        <strain evidence="1 2">GP25-8</strain>
    </source>
</reference>
<dbReference type="RefSeq" id="WP_102608480.1">
    <property type="nucleotide sequence ID" value="NZ_CADIKD010000004.1"/>
</dbReference>